<evidence type="ECO:0000313" key="2">
    <source>
        <dbReference type="Proteomes" id="UP000279275"/>
    </source>
</evidence>
<name>A0A3M2L0Z5_9NOCA</name>
<sequence>MVDLNLDISEVQKFAVTHEDVATAVKQAGQFNTGQNVAAMTPVFGLIGADYLALYAVAEAAHGTDIQNLGSKVSDLAQATFNTVAALQGTDTEFGAAVNAQTAQLEA</sequence>
<reference evidence="1 2" key="1">
    <citation type="submission" date="2018-10" db="EMBL/GenBank/DDBJ databases">
        <title>Isolation from cow dung.</title>
        <authorList>
            <person name="Ling L."/>
        </authorList>
    </citation>
    <scope>NUCLEOTIDE SEQUENCE [LARGE SCALE GENOMIC DNA]</scope>
    <source>
        <strain evidence="1 2">NEAU-LL90</strain>
    </source>
</reference>
<dbReference type="InterPro" id="IPR022536">
    <property type="entry name" value="EspC"/>
</dbReference>
<proteinExistence type="predicted"/>
<protein>
    <submittedName>
        <fullName evidence="1">ESX-1 secretion-associated protein</fullName>
    </submittedName>
</protein>
<dbReference type="GO" id="GO:0009306">
    <property type="term" value="P:protein secretion"/>
    <property type="evidence" value="ECO:0007669"/>
    <property type="project" value="InterPro"/>
</dbReference>
<gene>
    <name evidence="1" type="ORF">EBN03_21430</name>
</gene>
<dbReference type="Pfam" id="PF10824">
    <property type="entry name" value="T7SS_ESX_EspC"/>
    <property type="match status" value="1"/>
</dbReference>
<dbReference type="RefSeq" id="WP_122189864.1">
    <property type="nucleotide sequence ID" value="NZ_RFFH01000009.1"/>
</dbReference>
<accession>A0A3M2L0Z5</accession>
<keyword evidence="2" id="KW-1185">Reference proteome</keyword>
<dbReference type="Proteomes" id="UP000279275">
    <property type="component" value="Unassembled WGS sequence"/>
</dbReference>
<dbReference type="EMBL" id="RFFH01000009">
    <property type="protein sequence ID" value="RMI30626.1"/>
    <property type="molecule type" value="Genomic_DNA"/>
</dbReference>
<dbReference type="AlphaFoldDB" id="A0A3M2L0Z5"/>
<evidence type="ECO:0000313" key="1">
    <source>
        <dbReference type="EMBL" id="RMI30626.1"/>
    </source>
</evidence>
<dbReference type="OrthoDB" id="4382075at2"/>
<comment type="caution">
    <text evidence="1">The sequence shown here is derived from an EMBL/GenBank/DDBJ whole genome shotgun (WGS) entry which is preliminary data.</text>
</comment>
<organism evidence="1 2">
    <name type="scientific">Nocardia stercoris</name>
    <dbReference type="NCBI Taxonomy" id="2483361"/>
    <lineage>
        <taxon>Bacteria</taxon>
        <taxon>Bacillati</taxon>
        <taxon>Actinomycetota</taxon>
        <taxon>Actinomycetes</taxon>
        <taxon>Mycobacteriales</taxon>
        <taxon>Nocardiaceae</taxon>
        <taxon>Nocardia</taxon>
    </lineage>
</organism>